<keyword evidence="3" id="KW-1185">Reference proteome</keyword>
<proteinExistence type="predicted"/>
<feature type="compositionally biased region" description="Basic and acidic residues" evidence="1">
    <location>
        <begin position="65"/>
        <end position="77"/>
    </location>
</feature>
<dbReference type="AlphaFoldDB" id="A0AAV6Y5Q3"/>
<organism evidence="2 3">
    <name type="scientific">Buddleja alternifolia</name>
    <dbReference type="NCBI Taxonomy" id="168488"/>
    <lineage>
        <taxon>Eukaryota</taxon>
        <taxon>Viridiplantae</taxon>
        <taxon>Streptophyta</taxon>
        <taxon>Embryophyta</taxon>
        <taxon>Tracheophyta</taxon>
        <taxon>Spermatophyta</taxon>
        <taxon>Magnoliopsida</taxon>
        <taxon>eudicotyledons</taxon>
        <taxon>Gunneridae</taxon>
        <taxon>Pentapetalae</taxon>
        <taxon>asterids</taxon>
        <taxon>lamiids</taxon>
        <taxon>Lamiales</taxon>
        <taxon>Scrophulariaceae</taxon>
        <taxon>Buddlejeae</taxon>
        <taxon>Buddleja</taxon>
    </lineage>
</organism>
<sequence length="312" mass="35924">MNEELKLLHEDAASKSEVEFPTSPINRAEDESKKKDVDGREDYDNVGDDVEFEYEDVAAEDTGDDEIKADKGFGNDENKDEDEDKIIRKELRTKAKNDRSSSIPKDDLEKKRKESDTNLDEDETNVLAIALHYSQDPMTVEYKGQDTLEESRREMVDTFIRDDKSLRLTVSEERGMSIDRVALIDLLEGNAVSSELISCYIYIMCSNYVKHTSRHYVCFLPIYAQVEINNRLWKHNGKQLLMQTEYGQFVTELSKETRTALEWLIQCGVKECRYCISSTSGIENETLLKSNKQCHYLPVPFKHAGFIVQAED</sequence>
<feature type="compositionally biased region" description="Basic and acidic residues" evidence="1">
    <location>
        <begin position="27"/>
        <end position="43"/>
    </location>
</feature>
<feature type="compositionally biased region" description="Basic and acidic residues" evidence="1">
    <location>
        <begin position="1"/>
        <end position="18"/>
    </location>
</feature>
<feature type="compositionally biased region" description="Acidic residues" evidence="1">
    <location>
        <begin position="44"/>
        <end position="64"/>
    </location>
</feature>
<evidence type="ECO:0000256" key="1">
    <source>
        <dbReference type="SAM" id="MobiDB-lite"/>
    </source>
</evidence>
<protein>
    <submittedName>
        <fullName evidence="2">Uncharacterized protein</fullName>
    </submittedName>
</protein>
<name>A0AAV6Y5Q3_9LAMI</name>
<dbReference type="Proteomes" id="UP000826271">
    <property type="component" value="Unassembled WGS sequence"/>
</dbReference>
<comment type="caution">
    <text evidence="2">The sequence shown here is derived from an EMBL/GenBank/DDBJ whole genome shotgun (WGS) entry which is preliminary data.</text>
</comment>
<evidence type="ECO:0000313" key="2">
    <source>
        <dbReference type="EMBL" id="KAG8386798.1"/>
    </source>
</evidence>
<reference evidence="2" key="1">
    <citation type="submission" date="2019-10" db="EMBL/GenBank/DDBJ databases">
        <authorList>
            <person name="Zhang R."/>
            <person name="Pan Y."/>
            <person name="Wang J."/>
            <person name="Ma R."/>
            <person name="Yu S."/>
        </authorList>
    </citation>
    <scope>NUCLEOTIDE SEQUENCE</scope>
    <source>
        <strain evidence="2">LA-IB0</strain>
        <tissue evidence="2">Leaf</tissue>
    </source>
</reference>
<gene>
    <name evidence="2" type="ORF">BUALT_Bualt03G0186300</name>
</gene>
<dbReference type="EMBL" id="WHWC01000003">
    <property type="protein sequence ID" value="KAG8386798.1"/>
    <property type="molecule type" value="Genomic_DNA"/>
</dbReference>
<accession>A0AAV6Y5Q3</accession>
<feature type="compositionally biased region" description="Basic and acidic residues" evidence="1">
    <location>
        <begin position="85"/>
        <end position="116"/>
    </location>
</feature>
<feature type="region of interest" description="Disordered" evidence="1">
    <location>
        <begin position="1"/>
        <end position="119"/>
    </location>
</feature>
<evidence type="ECO:0000313" key="3">
    <source>
        <dbReference type="Proteomes" id="UP000826271"/>
    </source>
</evidence>